<gene>
    <name evidence="1" type="primary">107</name>
    <name evidence="1" type="ORF">SEA_PUMPERNICKEL_107</name>
</gene>
<dbReference type="GeneID" id="80019747"/>
<dbReference type="KEGG" id="vg:80019747"/>
<proteinExistence type="predicted"/>
<dbReference type="Proteomes" id="UP000827768">
    <property type="component" value="Segment"/>
</dbReference>
<protein>
    <submittedName>
        <fullName evidence="1">Uncharacterized protein</fullName>
    </submittedName>
</protein>
<evidence type="ECO:0000313" key="1">
    <source>
        <dbReference type="EMBL" id="UDL15898.1"/>
    </source>
</evidence>
<reference evidence="1" key="1">
    <citation type="submission" date="2021-09" db="EMBL/GenBank/DDBJ databases">
        <authorList>
            <person name="Andersen S.H."/>
            <person name="Beall E.A."/>
            <person name="Cappelle B."/>
            <person name="Falteisek K.J."/>
            <person name="Fenske B.A."/>
            <person name="Gansluckner N.W."/>
            <person name="Gilbertson S.M."/>
            <person name="Krings K.J."/>
            <person name="Mobeck M."/>
            <person name="Odeku J.O."/>
            <person name="Poncelet M.E."/>
            <person name="Rohr J.R."/>
            <person name="Rolands L."/>
            <person name="Whipple C.D."/>
            <person name="Whipple E.M."/>
            <person name="Spring A.M."/>
            <person name="Klyczek K."/>
            <person name="Garlena R.A."/>
            <person name="Russell D.A."/>
            <person name="Pope W.H."/>
            <person name="Jacobs-Sera D."/>
            <person name="Hatfull G.F."/>
        </authorList>
    </citation>
    <scope>NUCLEOTIDE SEQUENCE</scope>
</reference>
<name>A0AAE8Y8B8_9CAUD</name>
<dbReference type="EMBL" id="OK040790">
    <property type="protein sequence ID" value="UDL15898.1"/>
    <property type="molecule type" value="Genomic_DNA"/>
</dbReference>
<accession>A0AAE8Y8B8</accession>
<sequence>MPNLDKDWVTRQLASARVPKPVGKALVRLTEVWNELDLTEEFYEQTVELFSELALGHSIAETGPGTWVPANVGAMLQVGDIVRVKTDAFSSAAAGHTHNGRQGKVVAKRSGDIIVDLTDDLGPKLQAVHYPASKLEKLVTP</sequence>
<keyword evidence="2" id="KW-1185">Reference proteome</keyword>
<evidence type="ECO:0000313" key="2">
    <source>
        <dbReference type="Proteomes" id="UP000827768"/>
    </source>
</evidence>
<organism evidence="1 2">
    <name type="scientific">Microbacterium phage Pumpernickel</name>
    <dbReference type="NCBI Taxonomy" id="2885983"/>
    <lineage>
        <taxon>Viruses</taxon>
        <taxon>Duplodnaviria</taxon>
        <taxon>Heunggongvirae</taxon>
        <taxon>Uroviricota</taxon>
        <taxon>Caudoviricetes</taxon>
        <taxon>Pumpernickelvirus</taxon>
        <taxon>Pumpernickelvirus pumpernickel</taxon>
    </lineage>
</organism>
<dbReference type="RefSeq" id="YP_010755138.1">
    <property type="nucleotide sequence ID" value="NC_073468.1"/>
</dbReference>